<dbReference type="RefSeq" id="WP_034762583.1">
    <property type="nucleotide sequence ID" value="NZ_CCDN010000002.1"/>
</dbReference>
<feature type="region of interest" description="Disordered" evidence="5">
    <location>
        <begin position="1"/>
        <end position="68"/>
    </location>
</feature>
<dbReference type="GO" id="GO:0030435">
    <property type="term" value="P:sporulation resulting in formation of a cellular spore"/>
    <property type="evidence" value="ECO:0007669"/>
    <property type="project" value="UniProtKB-KW"/>
</dbReference>
<dbReference type="InterPro" id="IPR006341">
    <property type="entry name" value="Spore_gamma"/>
</dbReference>
<dbReference type="Proteomes" id="UP000465062">
    <property type="component" value="Chromosome"/>
</dbReference>
<feature type="compositionally biased region" description="Low complexity" evidence="5">
    <location>
        <begin position="19"/>
        <end position="31"/>
    </location>
</feature>
<organism evidence="6 8">
    <name type="scientific">Rossellomorea vietnamensis</name>
    <dbReference type="NCBI Taxonomy" id="218284"/>
    <lineage>
        <taxon>Bacteria</taxon>
        <taxon>Bacillati</taxon>
        <taxon>Bacillota</taxon>
        <taxon>Bacilli</taxon>
        <taxon>Bacillales</taxon>
        <taxon>Bacillaceae</taxon>
        <taxon>Rossellomorea</taxon>
    </lineage>
</organism>
<dbReference type="Proteomes" id="UP000050398">
    <property type="component" value="Unassembled WGS sequence"/>
</dbReference>
<keyword evidence="3" id="KW-0677">Repeat</keyword>
<evidence type="ECO:0000256" key="4">
    <source>
        <dbReference type="ARBA" id="ARBA00022969"/>
    </source>
</evidence>
<dbReference type="KEGG" id="bvq:FHE72_06725"/>
<evidence type="ECO:0000313" key="9">
    <source>
        <dbReference type="Proteomes" id="UP000465062"/>
    </source>
</evidence>
<evidence type="ECO:0000313" key="8">
    <source>
        <dbReference type="Proteomes" id="UP000050398"/>
    </source>
</evidence>
<dbReference type="EMBL" id="CP047394">
    <property type="protein sequence ID" value="QHE60767.1"/>
    <property type="molecule type" value="Genomic_DNA"/>
</dbReference>
<proteinExistence type="inferred from homology"/>
<dbReference type="GeneID" id="77237590"/>
<feature type="compositionally biased region" description="Polar residues" evidence="5">
    <location>
        <begin position="1"/>
        <end position="18"/>
    </location>
</feature>
<feature type="compositionally biased region" description="Low complexity" evidence="5">
    <location>
        <begin position="47"/>
        <end position="59"/>
    </location>
</feature>
<dbReference type="AlphaFoldDB" id="A0A0P6WEF4"/>
<keyword evidence="4" id="KW-0749">Sporulation</keyword>
<sequence>MAKQPNKTQSGTSVQHVKQQNAQAGQAQQQQYGTEFASETTAAQHVKQQNQQAEANKAKASGKYGQQQ</sequence>
<comment type="similarity">
    <text evidence="1">Belongs to the gamma-type SASP family.</text>
</comment>
<evidence type="ECO:0000256" key="2">
    <source>
        <dbReference type="ARBA" id="ARBA00014721"/>
    </source>
</evidence>
<reference evidence="6 8" key="1">
    <citation type="submission" date="2015-08" db="EMBL/GenBank/DDBJ databases">
        <title>Draft Genome Sequence of Bacillus vietnamensis UCD-SED5.</title>
        <authorList>
            <person name="Lee R.D."/>
            <person name="Jospin G."/>
            <person name="Lang J.M."/>
            <person name="Coil D.A."/>
            <person name="Eisen J.A."/>
        </authorList>
    </citation>
    <scope>NUCLEOTIDE SEQUENCE [LARGE SCALE GENOMIC DNA]</scope>
    <source>
        <strain evidence="6 8">UCD-SED5</strain>
    </source>
</reference>
<dbReference type="EMBL" id="LIXZ01000013">
    <property type="protein sequence ID" value="KPL58734.1"/>
    <property type="molecule type" value="Genomic_DNA"/>
</dbReference>
<evidence type="ECO:0000313" key="7">
    <source>
        <dbReference type="EMBL" id="QHE60767.1"/>
    </source>
</evidence>
<reference evidence="7 9" key="2">
    <citation type="submission" date="2019-06" db="EMBL/GenBank/DDBJ databases">
        <title>An operon consisting of a P-type ATPase gene and a transcriptional regular gene given the different cadmium resistance in Bacillus vietamensis 151-6 and Bacillus marisflavi 151-25.</title>
        <authorList>
            <person name="Yu X."/>
        </authorList>
    </citation>
    <scope>NUCLEOTIDE SEQUENCE [LARGE SCALE GENOMIC DNA]</scope>
    <source>
        <strain evidence="7 9">151-6</strain>
    </source>
</reference>
<protein>
    <recommendedName>
        <fullName evidence="2">Small, acid-soluble spore protein gamma-type</fullName>
    </recommendedName>
</protein>
<name>A0A0P6WEF4_9BACI</name>
<evidence type="ECO:0000256" key="1">
    <source>
        <dbReference type="ARBA" id="ARBA00006710"/>
    </source>
</evidence>
<evidence type="ECO:0000313" key="6">
    <source>
        <dbReference type="EMBL" id="KPL58734.1"/>
    </source>
</evidence>
<evidence type="ECO:0000256" key="3">
    <source>
        <dbReference type="ARBA" id="ARBA00022737"/>
    </source>
</evidence>
<dbReference type="Pfam" id="PF04259">
    <property type="entry name" value="SASP_gamma"/>
    <property type="match status" value="1"/>
</dbReference>
<accession>A0A0P6WEF4</accession>
<gene>
    <name evidence="6" type="ORF">AM506_15505</name>
    <name evidence="7" type="ORF">FHE72_06725</name>
</gene>
<evidence type="ECO:0000256" key="5">
    <source>
        <dbReference type="SAM" id="MobiDB-lite"/>
    </source>
</evidence>
<dbReference type="PATRIC" id="fig|218284.4.peg.1298"/>
<dbReference type="NCBIfam" id="TIGR01442">
    <property type="entry name" value="SASP_gamma"/>
    <property type="match status" value="1"/>
</dbReference>